<protein>
    <submittedName>
        <fullName evidence="1">Uncharacterized protein</fullName>
    </submittedName>
</protein>
<evidence type="ECO:0000313" key="1">
    <source>
        <dbReference type="EMBL" id="KAL0182948.1"/>
    </source>
</evidence>
<accession>A0ABD0Q9K9</accession>
<dbReference type="InterPro" id="IPR008936">
    <property type="entry name" value="Rho_GTPase_activation_prot"/>
</dbReference>
<comment type="caution">
    <text evidence="1">The sequence shown here is derived from an EMBL/GenBank/DDBJ whole genome shotgun (WGS) entry which is preliminary data.</text>
</comment>
<feature type="non-terminal residue" evidence="1">
    <location>
        <position position="68"/>
    </location>
</feature>
<feature type="non-terminal residue" evidence="1">
    <location>
        <position position="1"/>
    </location>
</feature>
<sequence>LGYHKDLQTRATFMEVLTKILQQGTEFDTLAETALADRFERLVELVTMMGDQGELPIAMALANVVPCS</sequence>
<gene>
    <name evidence="1" type="ORF">M9458_022323</name>
</gene>
<evidence type="ECO:0000313" key="2">
    <source>
        <dbReference type="Proteomes" id="UP001529510"/>
    </source>
</evidence>
<dbReference type="EMBL" id="JAMKFB020000010">
    <property type="protein sequence ID" value="KAL0182948.1"/>
    <property type="molecule type" value="Genomic_DNA"/>
</dbReference>
<keyword evidence="2" id="KW-1185">Reference proteome</keyword>
<name>A0ABD0Q9K9_CIRMR</name>
<dbReference type="Gene3D" id="1.10.506.10">
    <property type="entry name" value="GTPase Activation - p120gap, domain 1"/>
    <property type="match status" value="1"/>
</dbReference>
<proteinExistence type="predicted"/>
<organism evidence="1 2">
    <name type="scientific">Cirrhinus mrigala</name>
    <name type="common">Mrigala</name>
    <dbReference type="NCBI Taxonomy" id="683832"/>
    <lineage>
        <taxon>Eukaryota</taxon>
        <taxon>Metazoa</taxon>
        <taxon>Chordata</taxon>
        <taxon>Craniata</taxon>
        <taxon>Vertebrata</taxon>
        <taxon>Euteleostomi</taxon>
        <taxon>Actinopterygii</taxon>
        <taxon>Neopterygii</taxon>
        <taxon>Teleostei</taxon>
        <taxon>Ostariophysi</taxon>
        <taxon>Cypriniformes</taxon>
        <taxon>Cyprinidae</taxon>
        <taxon>Labeoninae</taxon>
        <taxon>Labeonini</taxon>
        <taxon>Cirrhinus</taxon>
    </lineage>
</organism>
<dbReference type="Proteomes" id="UP001529510">
    <property type="component" value="Unassembled WGS sequence"/>
</dbReference>
<dbReference type="AlphaFoldDB" id="A0ABD0Q9K9"/>
<reference evidence="1 2" key="1">
    <citation type="submission" date="2024-05" db="EMBL/GenBank/DDBJ databases">
        <title>Genome sequencing and assembly of Indian major carp, Cirrhinus mrigala (Hamilton, 1822).</title>
        <authorList>
            <person name="Mohindra V."/>
            <person name="Chowdhury L.M."/>
            <person name="Lal K."/>
            <person name="Jena J.K."/>
        </authorList>
    </citation>
    <scope>NUCLEOTIDE SEQUENCE [LARGE SCALE GENOMIC DNA]</scope>
    <source>
        <strain evidence="1">CM1030</strain>
        <tissue evidence="1">Blood</tissue>
    </source>
</reference>